<evidence type="ECO:0000259" key="1">
    <source>
        <dbReference type="PROSITE" id="PS51857"/>
    </source>
</evidence>
<evidence type="ECO:0000313" key="3">
    <source>
        <dbReference type="Proteomes" id="UP000554342"/>
    </source>
</evidence>
<dbReference type="PRINTS" id="PR00050">
    <property type="entry name" value="COLDSHOCK"/>
</dbReference>
<organism evidence="2 3">
    <name type="scientific">Stakelama sediminis</name>
    <dbReference type="NCBI Taxonomy" id="463200"/>
    <lineage>
        <taxon>Bacteria</taxon>
        <taxon>Pseudomonadati</taxon>
        <taxon>Pseudomonadota</taxon>
        <taxon>Alphaproteobacteria</taxon>
        <taxon>Sphingomonadales</taxon>
        <taxon>Sphingomonadaceae</taxon>
        <taxon>Stakelama</taxon>
    </lineage>
</organism>
<dbReference type="InterPro" id="IPR050181">
    <property type="entry name" value="Cold_shock_domain"/>
</dbReference>
<evidence type="ECO:0000313" key="2">
    <source>
        <dbReference type="EMBL" id="MBB5717396.1"/>
    </source>
</evidence>
<dbReference type="InterPro" id="IPR011129">
    <property type="entry name" value="CSD"/>
</dbReference>
<dbReference type="InterPro" id="IPR002059">
    <property type="entry name" value="CSP_DNA-bd"/>
</dbReference>
<gene>
    <name evidence="2" type="ORF">FHR23_000303</name>
</gene>
<reference evidence="2 3" key="1">
    <citation type="submission" date="2020-08" db="EMBL/GenBank/DDBJ databases">
        <title>Genomic Encyclopedia of Type Strains, Phase IV (KMG-IV): sequencing the most valuable type-strain genomes for metagenomic binning, comparative biology and taxonomic classification.</title>
        <authorList>
            <person name="Goeker M."/>
        </authorList>
    </citation>
    <scope>NUCLEOTIDE SEQUENCE [LARGE SCALE GENOMIC DNA]</scope>
    <source>
        <strain evidence="2 3">DSM 27203</strain>
    </source>
</reference>
<dbReference type="InterPro" id="IPR012340">
    <property type="entry name" value="NA-bd_OB-fold"/>
</dbReference>
<dbReference type="GO" id="GO:0005829">
    <property type="term" value="C:cytosol"/>
    <property type="evidence" value="ECO:0007669"/>
    <property type="project" value="UniProtKB-ARBA"/>
</dbReference>
<dbReference type="SUPFAM" id="SSF50249">
    <property type="entry name" value="Nucleic acid-binding proteins"/>
    <property type="match status" value="2"/>
</dbReference>
<protein>
    <submittedName>
        <fullName evidence="2">CspA family cold shock protein</fullName>
    </submittedName>
</protein>
<dbReference type="SMART" id="SM00357">
    <property type="entry name" value="CSP"/>
    <property type="match status" value="2"/>
</dbReference>
<proteinExistence type="predicted"/>
<dbReference type="Gene3D" id="2.40.50.140">
    <property type="entry name" value="Nucleic acid-binding proteins"/>
    <property type="match status" value="2"/>
</dbReference>
<comment type="caution">
    <text evidence="2">The sequence shown here is derived from an EMBL/GenBank/DDBJ whole genome shotgun (WGS) entry which is preliminary data.</text>
</comment>
<dbReference type="AlphaFoldDB" id="A0A840YUZ3"/>
<dbReference type="PROSITE" id="PS51857">
    <property type="entry name" value="CSD_2"/>
    <property type="match status" value="2"/>
</dbReference>
<keyword evidence="3" id="KW-1185">Reference proteome</keyword>
<accession>A0A840YUZ3</accession>
<feature type="domain" description="CSD" evidence="1">
    <location>
        <begin position="28"/>
        <end position="94"/>
    </location>
</feature>
<dbReference type="CDD" id="cd04458">
    <property type="entry name" value="CSP_CDS"/>
    <property type="match status" value="2"/>
</dbReference>
<dbReference type="PANTHER" id="PTHR11544">
    <property type="entry name" value="COLD SHOCK DOMAIN CONTAINING PROTEINS"/>
    <property type="match status" value="1"/>
</dbReference>
<dbReference type="EMBL" id="JACIJI010000001">
    <property type="protein sequence ID" value="MBB5717396.1"/>
    <property type="molecule type" value="Genomic_DNA"/>
</dbReference>
<dbReference type="Pfam" id="PF00313">
    <property type="entry name" value="CSD"/>
    <property type="match status" value="2"/>
</dbReference>
<dbReference type="RefSeq" id="WP_184001172.1">
    <property type="nucleotide sequence ID" value="NZ_BAABIF010000004.1"/>
</dbReference>
<dbReference type="Proteomes" id="UP000554342">
    <property type="component" value="Unassembled WGS sequence"/>
</dbReference>
<sequence>MRADIQRAPVEYGDGASSQTEVGADGAVHHGVVKWFDVTRGFGFVVADDPTVGDILIHFSILQQHGRRSLPEGARVECVAVERRRGYQAREILSIDLSDAVEPHARDHADRSDRVRLIEAAGPFEPVSVKWFNRLKGYGFLVRPNDSGDIFVHIETLRAAGIEEVEPDQPLQARVVDGEKGPLAVAVEAA</sequence>
<name>A0A840YUZ3_9SPHN</name>
<dbReference type="GO" id="GO:0003676">
    <property type="term" value="F:nucleic acid binding"/>
    <property type="evidence" value="ECO:0007669"/>
    <property type="project" value="InterPro"/>
</dbReference>
<feature type="domain" description="CSD" evidence="1">
    <location>
        <begin position="124"/>
        <end position="189"/>
    </location>
</feature>